<dbReference type="Proteomes" id="UP001212152">
    <property type="component" value="Unassembled WGS sequence"/>
</dbReference>
<dbReference type="CDD" id="cd06257">
    <property type="entry name" value="DnaJ"/>
    <property type="match status" value="1"/>
</dbReference>
<dbReference type="PRINTS" id="PR00625">
    <property type="entry name" value="JDOMAIN"/>
</dbReference>
<keyword evidence="4" id="KW-1185">Reference proteome</keyword>
<dbReference type="Pfam" id="PF00226">
    <property type="entry name" value="DnaJ"/>
    <property type="match status" value="1"/>
</dbReference>
<accession>A0AAD5TJ51</accession>
<dbReference type="GO" id="GO:0051082">
    <property type="term" value="F:unfolded protein binding"/>
    <property type="evidence" value="ECO:0007669"/>
    <property type="project" value="TreeGrafter"/>
</dbReference>
<dbReference type="PANTHER" id="PTHR43096:SF58">
    <property type="entry name" value="CHAPERONE DNAJ-DOMAIN SUPERFAMILY PROTEIN"/>
    <property type="match status" value="1"/>
</dbReference>
<dbReference type="AlphaFoldDB" id="A0AAD5TJ51"/>
<evidence type="ECO:0000313" key="3">
    <source>
        <dbReference type="EMBL" id="KAJ3178055.1"/>
    </source>
</evidence>
<gene>
    <name evidence="3" type="ORF">HDU87_003835</name>
</gene>
<feature type="domain" description="J" evidence="2">
    <location>
        <begin position="71"/>
        <end position="141"/>
    </location>
</feature>
<keyword evidence="1" id="KW-1133">Transmembrane helix</keyword>
<dbReference type="SMART" id="SM00271">
    <property type="entry name" value="DnaJ"/>
    <property type="match status" value="1"/>
</dbReference>
<dbReference type="Gene3D" id="1.10.287.110">
    <property type="entry name" value="DnaJ domain"/>
    <property type="match status" value="1"/>
</dbReference>
<dbReference type="InterPro" id="IPR036869">
    <property type="entry name" value="J_dom_sf"/>
</dbReference>
<reference evidence="3" key="1">
    <citation type="submission" date="2020-05" db="EMBL/GenBank/DDBJ databases">
        <title>Phylogenomic resolution of chytrid fungi.</title>
        <authorList>
            <person name="Stajich J.E."/>
            <person name="Amses K."/>
            <person name="Simmons R."/>
            <person name="Seto K."/>
            <person name="Myers J."/>
            <person name="Bonds A."/>
            <person name="Quandt C.A."/>
            <person name="Barry K."/>
            <person name="Liu P."/>
            <person name="Grigoriev I."/>
            <person name="Longcore J.E."/>
            <person name="James T.Y."/>
        </authorList>
    </citation>
    <scope>NUCLEOTIDE SEQUENCE</scope>
    <source>
        <strain evidence="3">JEL0379</strain>
    </source>
</reference>
<evidence type="ECO:0000259" key="2">
    <source>
        <dbReference type="PROSITE" id="PS50076"/>
    </source>
</evidence>
<dbReference type="InterPro" id="IPR001623">
    <property type="entry name" value="DnaJ_domain"/>
</dbReference>
<evidence type="ECO:0000256" key="1">
    <source>
        <dbReference type="SAM" id="Phobius"/>
    </source>
</evidence>
<comment type="caution">
    <text evidence="3">The sequence shown here is derived from an EMBL/GenBank/DDBJ whole genome shotgun (WGS) entry which is preliminary data.</text>
</comment>
<dbReference type="GO" id="GO:0042026">
    <property type="term" value="P:protein refolding"/>
    <property type="evidence" value="ECO:0007669"/>
    <property type="project" value="TreeGrafter"/>
</dbReference>
<keyword evidence="1" id="KW-0812">Transmembrane</keyword>
<feature type="transmembrane region" description="Helical" evidence="1">
    <location>
        <begin position="44"/>
        <end position="62"/>
    </location>
</feature>
<dbReference type="EMBL" id="JADGJQ010000029">
    <property type="protein sequence ID" value="KAJ3178055.1"/>
    <property type="molecule type" value="Genomic_DNA"/>
</dbReference>
<name>A0AAD5TJ51_9FUNG</name>
<feature type="transmembrane region" description="Helical" evidence="1">
    <location>
        <begin position="160"/>
        <end position="179"/>
    </location>
</feature>
<organism evidence="3 4">
    <name type="scientific">Geranomyces variabilis</name>
    <dbReference type="NCBI Taxonomy" id="109894"/>
    <lineage>
        <taxon>Eukaryota</taxon>
        <taxon>Fungi</taxon>
        <taxon>Fungi incertae sedis</taxon>
        <taxon>Chytridiomycota</taxon>
        <taxon>Chytridiomycota incertae sedis</taxon>
        <taxon>Chytridiomycetes</taxon>
        <taxon>Spizellomycetales</taxon>
        <taxon>Powellomycetaceae</taxon>
        <taxon>Geranomyces</taxon>
    </lineage>
</organism>
<evidence type="ECO:0000313" key="4">
    <source>
        <dbReference type="Proteomes" id="UP001212152"/>
    </source>
</evidence>
<dbReference type="SUPFAM" id="SSF46565">
    <property type="entry name" value="Chaperone J-domain"/>
    <property type="match status" value="1"/>
</dbReference>
<sequence length="354" mass="40285">MDWEFAQSMAFWAFVPSMATKFIQKQYYSYRLRRIPAADAQRKHYRIIYTVVVLAYLLYSFIQVERGLPKTHYDVLGLPRGADASDMRKTVRQMTLMFHPDKLQALEESDRLRAEEVYLHMRQAWDVLKEPASREIYDKYGPTPNCQRCITERDFLYNTLPSVVSFYGVSAGLLALLSLTGTMTFGRYWRFAGLLLLGSIELGILTRPAPGPASLTALSLSSLSSLLSFGRLVLILPHRTAHEHIILYRQLFVVASVALSQLGPVLFSESPSANKDGALMKQLLNDLESLTNLQLRDSAHAFRGVFEPFQRDAVAVAELRRKMEKMAVDMRLLEGDQELVIAKGRAQMRASKRR</sequence>
<dbReference type="PANTHER" id="PTHR43096">
    <property type="entry name" value="DNAJ HOMOLOG 1, MITOCHONDRIAL-RELATED"/>
    <property type="match status" value="1"/>
</dbReference>
<dbReference type="GO" id="GO:0005737">
    <property type="term" value="C:cytoplasm"/>
    <property type="evidence" value="ECO:0007669"/>
    <property type="project" value="TreeGrafter"/>
</dbReference>
<feature type="transmembrane region" description="Helical" evidence="1">
    <location>
        <begin position="6"/>
        <end position="23"/>
    </location>
</feature>
<proteinExistence type="predicted"/>
<keyword evidence="1" id="KW-0472">Membrane</keyword>
<protein>
    <recommendedName>
        <fullName evidence="2">J domain-containing protein</fullName>
    </recommendedName>
</protein>
<dbReference type="PROSITE" id="PS50076">
    <property type="entry name" value="DNAJ_2"/>
    <property type="match status" value="1"/>
</dbReference>